<evidence type="ECO:0000313" key="6">
    <source>
        <dbReference type="EMBL" id="CAD8652603.1"/>
    </source>
</evidence>
<dbReference type="AlphaFoldDB" id="A0A7S0MWZ3"/>
<dbReference type="InterPro" id="IPR013216">
    <property type="entry name" value="Methyltransf_11"/>
</dbReference>
<dbReference type="GO" id="GO:0032259">
    <property type="term" value="P:methylation"/>
    <property type="evidence" value="ECO:0007669"/>
    <property type="project" value="UniProtKB-KW"/>
</dbReference>
<dbReference type="GO" id="GO:0008757">
    <property type="term" value="F:S-adenosylmethionine-dependent methyltransferase activity"/>
    <property type="evidence" value="ECO:0007669"/>
    <property type="project" value="InterPro"/>
</dbReference>
<evidence type="ECO:0000256" key="4">
    <source>
        <dbReference type="SAM" id="MobiDB-lite"/>
    </source>
</evidence>
<dbReference type="InterPro" id="IPR051419">
    <property type="entry name" value="Lys/N-term_MeTrsfase_sf"/>
</dbReference>
<evidence type="ECO:0000256" key="3">
    <source>
        <dbReference type="ARBA" id="ARBA00022679"/>
    </source>
</evidence>
<gene>
    <name evidence="6" type="ORF">POBO1169_LOCUS2575</name>
</gene>
<dbReference type="PANTHER" id="PTHR12176">
    <property type="entry name" value="SAM-DEPENDENT METHYLTRANSFERASE SUPERFAMILY PROTEIN"/>
    <property type="match status" value="1"/>
</dbReference>
<dbReference type="InterPro" id="IPR029063">
    <property type="entry name" value="SAM-dependent_MTases_sf"/>
</dbReference>
<dbReference type="PANTHER" id="PTHR12176:SF79">
    <property type="entry name" value="METHYLTRANSFERASE TYPE 11 DOMAIN-CONTAINING PROTEIN"/>
    <property type="match status" value="1"/>
</dbReference>
<organism evidence="6">
    <name type="scientific">Pyramimonas obovata</name>
    <dbReference type="NCBI Taxonomy" id="1411642"/>
    <lineage>
        <taxon>Eukaryota</taxon>
        <taxon>Viridiplantae</taxon>
        <taxon>Chlorophyta</taxon>
        <taxon>Pyramimonadophyceae</taxon>
        <taxon>Pyramimonadales</taxon>
        <taxon>Pyramimonadaceae</taxon>
        <taxon>Pyramimonas</taxon>
        <taxon>Pyramimonas incertae sedis</taxon>
    </lineage>
</organism>
<evidence type="ECO:0000259" key="5">
    <source>
        <dbReference type="Pfam" id="PF08241"/>
    </source>
</evidence>
<proteinExistence type="inferred from homology"/>
<sequence length="278" mass="31534">MEAKARCEAREGDDRSPKRASLSRTVGCLPRLFSWRGLRSQKRNVKGGSLGHYGNGVAYWDARYKKDSCGHFDWYQNYAALKSIVNTYIPNKNARILMIGCGTSNMSEEMFLDGYTDIVNIDVSPVCIDYMAKKHAKYKGLTYVVEDVCSMKFPDQHFDAAIDKGTMDTLLCEDGSWDAVRQMILQLDRVLKKESSLLEITYGEPSARYHWLSIPSTWDTTIFTVAKPNAPRVPAAEAERGGAGWPAKIRQYSFREAKALEMARDLKDVHFVYGSRKR</sequence>
<dbReference type="Pfam" id="PF08241">
    <property type="entry name" value="Methyltransf_11"/>
    <property type="match status" value="1"/>
</dbReference>
<name>A0A7S0MWZ3_9CHLO</name>
<feature type="domain" description="Methyltransferase type 11" evidence="5">
    <location>
        <begin position="97"/>
        <end position="197"/>
    </location>
</feature>
<dbReference type="EMBL" id="HBFA01005032">
    <property type="protein sequence ID" value="CAD8652603.1"/>
    <property type="molecule type" value="Transcribed_RNA"/>
</dbReference>
<keyword evidence="3" id="KW-0808">Transferase</keyword>
<dbReference type="Gene3D" id="3.40.50.150">
    <property type="entry name" value="Vaccinia Virus protein VP39"/>
    <property type="match status" value="1"/>
</dbReference>
<feature type="region of interest" description="Disordered" evidence="4">
    <location>
        <begin position="1"/>
        <end position="22"/>
    </location>
</feature>
<accession>A0A7S0MWZ3</accession>
<dbReference type="CDD" id="cd02440">
    <property type="entry name" value="AdoMet_MTases"/>
    <property type="match status" value="1"/>
</dbReference>
<protein>
    <recommendedName>
        <fullName evidence="5">Methyltransferase type 11 domain-containing protein</fullName>
    </recommendedName>
</protein>
<evidence type="ECO:0000256" key="2">
    <source>
        <dbReference type="ARBA" id="ARBA00022603"/>
    </source>
</evidence>
<dbReference type="SUPFAM" id="SSF53335">
    <property type="entry name" value="S-adenosyl-L-methionine-dependent methyltransferases"/>
    <property type="match status" value="1"/>
</dbReference>
<keyword evidence="2" id="KW-0489">Methyltransferase</keyword>
<evidence type="ECO:0000256" key="1">
    <source>
        <dbReference type="ARBA" id="ARBA00008361"/>
    </source>
</evidence>
<feature type="compositionally biased region" description="Basic and acidic residues" evidence="4">
    <location>
        <begin position="1"/>
        <end position="17"/>
    </location>
</feature>
<reference evidence="6" key="1">
    <citation type="submission" date="2021-01" db="EMBL/GenBank/DDBJ databases">
        <authorList>
            <person name="Corre E."/>
            <person name="Pelletier E."/>
            <person name="Niang G."/>
            <person name="Scheremetjew M."/>
            <person name="Finn R."/>
            <person name="Kale V."/>
            <person name="Holt S."/>
            <person name="Cochrane G."/>
            <person name="Meng A."/>
            <person name="Brown T."/>
            <person name="Cohen L."/>
        </authorList>
    </citation>
    <scope>NUCLEOTIDE SEQUENCE</scope>
    <source>
        <strain evidence="6">CCMP722</strain>
    </source>
</reference>
<comment type="similarity">
    <text evidence="1">Belongs to the methyltransferase superfamily.</text>
</comment>